<protein>
    <submittedName>
        <fullName evidence="1">Uncharacterized protein</fullName>
    </submittedName>
</protein>
<organism evidence="1 2">
    <name type="scientific">Diversispora epigaea</name>
    <dbReference type="NCBI Taxonomy" id="1348612"/>
    <lineage>
        <taxon>Eukaryota</taxon>
        <taxon>Fungi</taxon>
        <taxon>Fungi incertae sedis</taxon>
        <taxon>Mucoromycota</taxon>
        <taxon>Glomeromycotina</taxon>
        <taxon>Glomeromycetes</taxon>
        <taxon>Diversisporales</taxon>
        <taxon>Diversisporaceae</taxon>
        <taxon>Diversispora</taxon>
    </lineage>
</organism>
<reference evidence="1 2" key="1">
    <citation type="submission" date="2018-08" db="EMBL/GenBank/DDBJ databases">
        <title>Genome and evolution of the arbuscular mycorrhizal fungus Diversispora epigaea (formerly Glomus versiforme) and its bacterial endosymbionts.</title>
        <authorList>
            <person name="Sun X."/>
            <person name="Fei Z."/>
            <person name="Harrison M."/>
        </authorList>
    </citation>
    <scope>NUCLEOTIDE SEQUENCE [LARGE SCALE GENOMIC DNA]</scope>
    <source>
        <strain evidence="1 2">IT104</strain>
    </source>
</reference>
<comment type="caution">
    <text evidence="1">The sequence shown here is derived from an EMBL/GenBank/DDBJ whole genome shotgun (WGS) entry which is preliminary data.</text>
</comment>
<name>A0A397JH68_9GLOM</name>
<evidence type="ECO:0000313" key="2">
    <source>
        <dbReference type="Proteomes" id="UP000266861"/>
    </source>
</evidence>
<dbReference type="AlphaFoldDB" id="A0A397JH68"/>
<proteinExistence type="predicted"/>
<gene>
    <name evidence="1" type="ORF">Glove_33g34</name>
</gene>
<sequence length="99" mass="11090">MLTDGNRLYSYDNKLSFNSVFLASDGNGYEIVSVLGDISVCDKVDVGDEKYIGDGDDGIYGFLGDISILKMIMAFLTKSFLYLKHSKFESYVHVKIVLR</sequence>
<dbReference type="EMBL" id="PQFF01000031">
    <property type="protein sequence ID" value="RHZ87679.1"/>
    <property type="molecule type" value="Genomic_DNA"/>
</dbReference>
<keyword evidence="2" id="KW-1185">Reference proteome</keyword>
<dbReference type="Proteomes" id="UP000266861">
    <property type="component" value="Unassembled WGS sequence"/>
</dbReference>
<evidence type="ECO:0000313" key="1">
    <source>
        <dbReference type="EMBL" id="RHZ87679.1"/>
    </source>
</evidence>
<accession>A0A397JH68</accession>